<proteinExistence type="predicted"/>
<keyword evidence="5" id="KW-0175">Coiled coil</keyword>
<evidence type="ECO:0000313" key="9">
    <source>
        <dbReference type="EMBL" id="KAK3926173.1"/>
    </source>
</evidence>
<dbReference type="InterPro" id="IPR014751">
    <property type="entry name" value="XRCC4-like_C"/>
</dbReference>
<evidence type="ECO:0000256" key="3">
    <source>
        <dbReference type="ARBA" id="ARBA00023204"/>
    </source>
</evidence>
<dbReference type="PANTHER" id="PTHR28559">
    <property type="entry name" value="DNA REPAIR PROTEIN XRCC4"/>
    <property type="match status" value="1"/>
</dbReference>
<dbReference type="InterPro" id="IPR053962">
    <property type="entry name" value="XRCC4_CC"/>
</dbReference>
<feature type="coiled-coil region" evidence="5">
    <location>
        <begin position="87"/>
        <end position="171"/>
    </location>
</feature>
<accession>A0AAE1HRP7</accession>
<dbReference type="InterPro" id="IPR053961">
    <property type="entry name" value="XRCC4_N"/>
</dbReference>
<evidence type="ECO:0000256" key="4">
    <source>
        <dbReference type="ARBA" id="ARBA00023242"/>
    </source>
</evidence>
<evidence type="ECO:0000259" key="7">
    <source>
        <dbReference type="Pfam" id="PF06632"/>
    </source>
</evidence>
<organism evidence="9 10">
    <name type="scientific">Frankliniella fusca</name>
    <dbReference type="NCBI Taxonomy" id="407009"/>
    <lineage>
        <taxon>Eukaryota</taxon>
        <taxon>Metazoa</taxon>
        <taxon>Ecdysozoa</taxon>
        <taxon>Arthropoda</taxon>
        <taxon>Hexapoda</taxon>
        <taxon>Insecta</taxon>
        <taxon>Pterygota</taxon>
        <taxon>Neoptera</taxon>
        <taxon>Paraneoptera</taxon>
        <taxon>Thysanoptera</taxon>
        <taxon>Terebrantia</taxon>
        <taxon>Thripoidea</taxon>
        <taxon>Thripidae</taxon>
        <taxon>Frankliniella</taxon>
    </lineage>
</organism>
<dbReference type="Pfam" id="PF21924">
    <property type="entry name" value="XRCC4_CC"/>
    <property type="match status" value="1"/>
</dbReference>
<dbReference type="InterPro" id="IPR038051">
    <property type="entry name" value="XRCC4-like_N_sf"/>
</dbReference>
<feature type="compositionally biased region" description="Low complexity" evidence="6">
    <location>
        <begin position="224"/>
        <end position="233"/>
    </location>
</feature>
<name>A0AAE1HRP7_9NEOP</name>
<feature type="domain" description="XRCC4 coiled-coil" evidence="8">
    <location>
        <begin position="90"/>
        <end position="161"/>
    </location>
</feature>
<dbReference type="Proteomes" id="UP001219518">
    <property type="component" value="Unassembled WGS sequence"/>
</dbReference>
<keyword evidence="10" id="KW-1185">Reference proteome</keyword>
<evidence type="ECO:0000256" key="6">
    <source>
        <dbReference type="SAM" id="MobiDB-lite"/>
    </source>
</evidence>
<dbReference type="GO" id="GO:0032807">
    <property type="term" value="C:DNA ligase IV complex"/>
    <property type="evidence" value="ECO:0007669"/>
    <property type="project" value="TreeGrafter"/>
</dbReference>
<dbReference type="Pfam" id="PF06632">
    <property type="entry name" value="XRCC4"/>
    <property type="match status" value="1"/>
</dbReference>
<evidence type="ECO:0000256" key="1">
    <source>
        <dbReference type="ARBA" id="ARBA00004123"/>
    </source>
</evidence>
<dbReference type="Gene3D" id="2.170.210.10">
    <property type="entry name" value="DNA double-strand break repair and VJ recombination XRCC4, N-terminal"/>
    <property type="match status" value="1"/>
</dbReference>
<dbReference type="EMBL" id="JAHWGI010001243">
    <property type="protein sequence ID" value="KAK3926173.1"/>
    <property type="molecule type" value="Genomic_DNA"/>
</dbReference>
<evidence type="ECO:0000259" key="8">
    <source>
        <dbReference type="Pfam" id="PF21924"/>
    </source>
</evidence>
<sequence>MKYLICDVFCLQLSSEETSSIIQEFGLDSSQYNEEMKTALGTQKLNSRELSSFTYCLENNVFSWKKSVADGVFAKLGSVNVKKVAVAETYEEILDKLVQKLSACEESIEELRNENISLRKDCNKAIAKVKELANVKDEWERTLYGRFISLLNTKKEKILSLEEELEFQTSKGGVVSFETKEPKSAGGDEKDDTVTDPYSAPTDEDSDLEENMEQDRPSSPPPLSSSTLRRNLSMLESFDSSPGSPMSPVPIMPKRARIQVASVGVAEAVPSQDGQEHLLDVTDPTSAPQEGRTDEVCDDDDDMPHLTLRENTEDLINEF</sequence>
<dbReference type="GO" id="GO:0006303">
    <property type="term" value="P:double-strand break repair via nonhomologous end joining"/>
    <property type="evidence" value="ECO:0007669"/>
    <property type="project" value="TreeGrafter"/>
</dbReference>
<feature type="region of interest" description="Disordered" evidence="6">
    <location>
        <begin position="176"/>
        <end position="251"/>
    </location>
</feature>
<dbReference type="AlphaFoldDB" id="A0AAE1HRP7"/>
<gene>
    <name evidence="9" type="ORF">KUF71_014422</name>
</gene>
<reference evidence="9" key="1">
    <citation type="submission" date="2021-07" db="EMBL/GenBank/DDBJ databases">
        <authorList>
            <person name="Catto M.A."/>
            <person name="Jacobson A."/>
            <person name="Kennedy G."/>
            <person name="Labadie P."/>
            <person name="Hunt B.G."/>
            <person name="Srinivasan R."/>
        </authorList>
    </citation>
    <scope>NUCLEOTIDE SEQUENCE</scope>
    <source>
        <strain evidence="9">PL_HMW_Pooled</strain>
        <tissue evidence="9">Head</tissue>
    </source>
</reference>
<dbReference type="GO" id="GO:0005958">
    <property type="term" value="C:DNA-dependent protein kinase-DNA ligase 4 complex"/>
    <property type="evidence" value="ECO:0007669"/>
    <property type="project" value="TreeGrafter"/>
</dbReference>
<keyword evidence="3" id="KW-0234">DNA repair</keyword>
<feature type="region of interest" description="Disordered" evidence="6">
    <location>
        <begin position="270"/>
        <end position="305"/>
    </location>
</feature>
<feature type="domain" description="XRCC4 N-terminal" evidence="7">
    <location>
        <begin position="12"/>
        <end position="81"/>
    </location>
</feature>
<comment type="subcellular location">
    <subcellularLocation>
        <location evidence="1">Nucleus</location>
    </subcellularLocation>
</comment>
<dbReference type="InterPro" id="IPR010585">
    <property type="entry name" value="DNA_repair_prot_XRCC4"/>
</dbReference>
<dbReference type="SUPFAM" id="SSF58022">
    <property type="entry name" value="XRCC4, C-terminal oligomerization domain"/>
    <property type="match status" value="1"/>
</dbReference>
<keyword evidence="4" id="KW-0539">Nucleus</keyword>
<dbReference type="Gene3D" id="1.20.5.370">
    <property type="match status" value="1"/>
</dbReference>
<keyword evidence="2" id="KW-0227">DNA damage</keyword>
<evidence type="ECO:0000256" key="2">
    <source>
        <dbReference type="ARBA" id="ARBA00022763"/>
    </source>
</evidence>
<protein>
    <submittedName>
        <fullName evidence="9">DNA repair protein XRCC4</fullName>
    </submittedName>
</protein>
<dbReference type="PANTHER" id="PTHR28559:SF1">
    <property type="entry name" value="DNA REPAIR PROTEIN XRCC4"/>
    <property type="match status" value="1"/>
</dbReference>
<dbReference type="GO" id="GO:0003677">
    <property type="term" value="F:DNA binding"/>
    <property type="evidence" value="ECO:0007669"/>
    <property type="project" value="InterPro"/>
</dbReference>
<comment type="caution">
    <text evidence="9">The sequence shown here is derived from an EMBL/GenBank/DDBJ whole genome shotgun (WGS) entry which is preliminary data.</text>
</comment>
<evidence type="ECO:0000256" key="5">
    <source>
        <dbReference type="SAM" id="Coils"/>
    </source>
</evidence>
<evidence type="ECO:0000313" key="10">
    <source>
        <dbReference type="Proteomes" id="UP001219518"/>
    </source>
</evidence>
<dbReference type="GO" id="GO:0010165">
    <property type="term" value="P:response to X-ray"/>
    <property type="evidence" value="ECO:0007669"/>
    <property type="project" value="TreeGrafter"/>
</dbReference>
<dbReference type="GO" id="GO:0006310">
    <property type="term" value="P:DNA recombination"/>
    <property type="evidence" value="ECO:0007669"/>
    <property type="project" value="InterPro"/>
</dbReference>
<reference evidence="9" key="2">
    <citation type="journal article" date="2023" name="BMC Genomics">
        <title>Pest status, molecular evolution, and epigenetic factors derived from the genome assembly of Frankliniella fusca, a thysanopteran phytovirus vector.</title>
        <authorList>
            <person name="Catto M.A."/>
            <person name="Labadie P.E."/>
            <person name="Jacobson A.L."/>
            <person name="Kennedy G.G."/>
            <person name="Srinivasan R."/>
            <person name="Hunt B.G."/>
        </authorList>
    </citation>
    <scope>NUCLEOTIDE SEQUENCE</scope>
    <source>
        <strain evidence="9">PL_HMW_Pooled</strain>
    </source>
</reference>
<feature type="compositionally biased region" description="Acidic residues" evidence="6">
    <location>
        <begin position="202"/>
        <end position="212"/>
    </location>
</feature>
<feature type="compositionally biased region" description="Basic and acidic residues" evidence="6">
    <location>
        <begin position="178"/>
        <end position="188"/>
    </location>
</feature>